<dbReference type="InterPro" id="IPR037818">
    <property type="entry name" value="TAF8"/>
</dbReference>
<dbReference type="PANTHER" id="PTHR46338">
    <property type="entry name" value="TRANSCRIPTION INITIATION FACTOR TFIID SUBUNIT 8"/>
    <property type="match status" value="1"/>
</dbReference>
<dbReference type="Pfam" id="PF07524">
    <property type="entry name" value="Bromo_TP"/>
    <property type="match status" value="1"/>
</dbReference>
<sequence length="643" mass="70473">MNGSEAGPSLRRGPCKLRPASDFAASQLQTIVPMILHTAGFHGGSSNACLVLAELVQRYLELLARTTMECANDANRCEPTLWDTCMGLEHIMGQGSVRELLEWADEEEIGKRDLKGIFPEPVLQQRERLAQYMLKLPAKQATNLLEFVPISDSVHARFAICRAKEEAEEDAWIWGEEYERNPDISDASPTGSFADKVARQELPYIPSYLPALPDWDALARAAAAEDEHNSDIEEMDVSKGEMDARSPQQPTARPPPPPVLPAPGAAELDVDGVRQIWRRRAPAYIGSLLEGAEPTAQFASIHDAFQLAGESEENQRNSTNCKRSSLEAFVHATKELEEDRATNWPVYLTSLTHSHHVNPNSSAFIDGAVKRRRLAHCFADPQRYVPNDSMHGCVSVQPSSPSWVPGPSLLITIPSAQGSMEDSTHATPVFMPIHPHGRPVAMAPPSGSLFPSLAYRFPAQLYTGVRMVAVPSLQRIFSRSGDPPALLDDHYTERVFHGMAVSRTLMTGTMMSVQHRHSLSGMINRYRGANSVLHPALERLRFSLAAQLAAQRRQMRAEEHADDIEEEPIRGEKIKMPIAGTMVYSWDWPTALAWATPENEAEDRRPSATAPSPAPAPASAHSPAASPAPAPDPAPAATTPPTT</sequence>
<feature type="compositionally biased region" description="Pro residues" evidence="5">
    <location>
        <begin position="252"/>
        <end position="261"/>
    </location>
</feature>
<keyword evidence="4" id="KW-0539">Nucleus</keyword>
<dbReference type="CDD" id="cd00076">
    <property type="entry name" value="HFD_SF"/>
    <property type="match status" value="1"/>
</dbReference>
<evidence type="ECO:0000256" key="2">
    <source>
        <dbReference type="ARBA" id="ARBA00023015"/>
    </source>
</evidence>
<evidence type="ECO:0000313" key="8">
    <source>
        <dbReference type="Proteomes" id="UP001219567"/>
    </source>
</evidence>
<comment type="subcellular location">
    <subcellularLocation>
        <location evidence="1">Nucleus</location>
    </subcellularLocation>
</comment>
<evidence type="ECO:0000259" key="6">
    <source>
        <dbReference type="SMART" id="SM00576"/>
    </source>
</evidence>
<organism evidence="7 8">
    <name type="scientific">Malassezia yamatoensis</name>
    <dbReference type="NCBI Taxonomy" id="253288"/>
    <lineage>
        <taxon>Eukaryota</taxon>
        <taxon>Fungi</taxon>
        <taxon>Dikarya</taxon>
        <taxon>Basidiomycota</taxon>
        <taxon>Ustilaginomycotina</taxon>
        <taxon>Malasseziomycetes</taxon>
        <taxon>Malasseziales</taxon>
        <taxon>Malasseziaceae</taxon>
        <taxon>Malassezia</taxon>
    </lineage>
</organism>
<keyword evidence="2" id="KW-0805">Transcription regulation</keyword>
<dbReference type="Proteomes" id="UP001219567">
    <property type="component" value="Chromosome 3"/>
</dbReference>
<name>A0AAJ5YTK7_9BASI</name>
<feature type="compositionally biased region" description="Basic and acidic residues" evidence="5">
    <location>
        <begin position="223"/>
        <end position="244"/>
    </location>
</feature>
<dbReference type="InterPro" id="IPR006565">
    <property type="entry name" value="BTP"/>
</dbReference>
<keyword evidence="8" id="KW-1185">Reference proteome</keyword>
<evidence type="ECO:0000256" key="3">
    <source>
        <dbReference type="ARBA" id="ARBA00023163"/>
    </source>
</evidence>
<protein>
    <recommendedName>
        <fullName evidence="6">Bromodomain associated domain-containing protein</fullName>
    </recommendedName>
</protein>
<dbReference type="InterPro" id="IPR009072">
    <property type="entry name" value="Histone-fold"/>
</dbReference>
<reference evidence="7 8" key="1">
    <citation type="submission" date="2023-03" db="EMBL/GenBank/DDBJ databases">
        <title>Mating type loci evolution in Malassezia.</title>
        <authorList>
            <person name="Coelho M.A."/>
        </authorList>
    </citation>
    <scope>NUCLEOTIDE SEQUENCE [LARGE SCALE GENOMIC DNA]</scope>
    <source>
        <strain evidence="7 8">CBS 9725</strain>
    </source>
</reference>
<dbReference type="AlphaFoldDB" id="A0AAJ5YTK7"/>
<keyword evidence="3" id="KW-0804">Transcription</keyword>
<feature type="region of interest" description="Disordered" evidence="5">
    <location>
        <begin position="595"/>
        <end position="643"/>
    </location>
</feature>
<dbReference type="EMBL" id="CP119945">
    <property type="protein sequence ID" value="WFC99527.1"/>
    <property type="molecule type" value="Genomic_DNA"/>
</dbReference>
<evidence type="ECO:0000256" key="4">
    <source>
        <dbReference type="ARBA" id="ARBA00023242"/>
    </source>
</evidence>
<evidence type="ECO:0000256" key="5">
    <source>
        <dbReference type="SAM" id="MobiDB-lite"/>
    </source>
</evidence>
<proteinExistence type="predicted"/>
<dbReference type="SMART" id="SM00576">
    <property type="entry name" value="BTP"/>
    <property type="match status" value="1"/>
</dbReference>
<feature type="domain" description="Bromodomain associated" evidence="6">
    <location>
        <begin position="22"/>
        <end position="99"/>
    </location>
</feature>
<dbReference type="GO" id="GO:0046982">
    <property type="term" value="F:protein heterodimerization activity"/>
    <property type="evidence" value="ECO:0007669"/>
    <property type="project" value="InterPro"/>
</dbReference>
<evidence type="ECO:0000313" key="7">
    <source>
        <dbReference type="EMBL" id="WFC99527.1"/>
    </source>
</evidence>
<dbReference type="Gene3D" id="1.10.20.10">
    <property type="entry name" value="Histone, subunit A"/>
    <property type="match status" value="1"/>
</dbReference>
<gene>
    <name evidence="7" type="ORF">MYAM1_002272</name>
</gene>
<feature type="compositionally biased region" description="Low complexity" evidence="5">
    <location>
        <begin position="607"/>
        <end position="625"/>
    </location>
</feature>
<accession>A0AAJ5YTK7</accession>
<evidence type="ECO:0000256" key="1">
    <source>
        <dbReference type="ARBA" id="ARBA00004123"/>
    </source>
</evidence>
<feature type="region of interest" description="Disordered" evidence="5">
    <location>
        <begin position="222"/>
        <end position="265"/>
    </location>
</feature>
<dbReference type="GO" id="GO:0005669">
    <property type="term" value="C:transcription factor TFIID complex"/>
    <property type="evidence" value="ECO:0007669"/>
    <property type="project" value="InterPro"/>
</dbReference>
<dbReference type="PANTHER" id="PTHR46338:SF1">
    <property type="entry name" value="TRANSCRIPTION INITIATION FACTOR TFIID SUBUNIT 8"/>
    <property type="match status" value="1"/>
</dbReference>